<sequence length="211" mass="23391">MEAGTDFVVEYPAMELGARHFDADTVDGSEELPEPRRSRGGHTRDVTRCLDARSRNSSTSGWVYKVKKNAAGEVIKHKARLVAKGYVQQPGVDFDEVFAPVARIESVRLLLALAAQEGWPVHHMDVKSAFLNGELIEEVYVRQPPGFTVAGHEDKVLHLDKALYGLRQAPRAWNAKLDETLVALGFSHSASEHAVYARGKGASRLLAHRRR</sequence>
<feature type="compositionally biased region" description="Basic and acidic residues" evidence="1">
    <location>
        <begin position="33"/>
        <end position="45"/>
    </location>
</feature>
<keyword evidence="4" id="KW-1185">Reference proteome</keyword>
<dbReference type="Pfam" id="PF07727">
    <property type="entry name" value="RVT_2"/>
    <property type="match status" value="1"/>
</dbReference>
<dbReference type="InterPro" id="IPR043502">
    <property type="entry name" value="DNA/RNA_pol_sf"/>
</dbReference>
<dbReference type="SUPFAM" id="SSF56672">
    <property type="entry name" value="DNA/RNA polymerases"/>
    <property type="match status" value="1"/>
</dbReference>
<dbReference type="AlphaFoldDB" id="A0A6G1EV75"/>
<feature type="region of interest" description="Disordered" evidence="1">
    <location>
        <begin position="22"/>
        <end position="45"/>
    </location>
</feature>
<dbReference type="OrthoDB" id="3344688at2759"/>
<reference evidence="3 4" key="1">
    <citation type="submission" date="2019-11" db="EMBL/GenBank/DDBJ databases">
        <title>Whole genome sequence of Oryza granulata.</title>
        <authorList>
            <person name="Li W."/>
        </authorList>
    </citation>
    <scope>NUCLEOTIDE SEQUENCE [LARGE SCALE GENOMIC DNA]</scope>
    <source>
        <strain evidence="4">cv. Menghai</strain>
        <tissue evidence="3">Leaf</tissue>
    </source>
</reference>
<comment type="caution">
    <text evidence="3">The sequence shown here is derived from an EMBL/GenBank/DDBJ whole genome shotgun (WGS) entry which is preliminary data.</text>
</comment>
<proteinExistence type="predicted"/>
<dbReference type="InterPro" id="IPR013103">
    <property type="entry name" value="RVT_2"/>
</dbReference>
<dbReference type="Proteomes" id="UP000479710">
    <property type="component" value="Unassembled WGS sequence"/>
</dbReference>
<feature type="domain" description="Reverse transcriptase Ty1/copia-type" evidence="2">
    <location>
        <begin position="59"/>
        <end position="206"/>
    </location>
</feature>
<name>A0A6G1EV75_9ORYZ</name>
<gene>
    <name evidence="3" type="ORF">E2562_006009</name>
</gene>
<evidence type="ECO:0000313" key="3">
    <source>
        <dbReference type="EMBL" id="KAF0928563.1"/>
    </source>
</evidence>
<evidence type="ECO:0000259" key="2">
    <source>
        <dbReference type="Pfam" id="PF07727"/>
    </source>
</evidence>
<evidence type="ECO:0000313" key="4">
    <source>
        <dbReference type="Proteomes" id="UP000479710"/>
    </source>
</evidence>
<dbReference type="EMBL" id="SPHZ02000002">
    <property type="protein sequence ID" value="KAF0928563.1"/>
    <property type="molecule type" value="Genomic_DNA"/>
</dbReference>
<protein>
    <recommendedName>
        <fullName evidence="2">Reverse transcriptase Ty1/copia-type domain-containing protein</fullName>
    </recommendedName>
</protein>
<evidence type="ECO:0000256" key="1">
    <source>
        <dbReference type="SAM" id="MobiDB-lite"/>
    </source>
</evidence>
<accession>A0A6G1EV75</accession>
<organism evidence="3 4">
    <name type="scientific">Oryza meyeriana var. granulata</name>
    <dbReference type="NCBI Taxonomy" id="110450"/>
    <lineage>
        <taxon>Eukaryota</taxon>
        <taxon>Viridiplantae</taxon>
        <taxon>Streptophyta</taxon>
        <taxon>Embryophyta</taxon>
        <taxon>Tracheophyta</taxon>
        <taxon>Spermatophyta</taxon>
        <taxon>Magnoliopsida</taxon>
        <taxon>Liliopsida</taxon>
        <taxon>Poales</taxon>
        <taxon>Poaceae</taxon>
        <taxon>BOP clade</taxon>
        <taxon>Oryzoideae</taxon>
        <taxon>Oryzeae</taxon>
        <taxon>Oryzinae</taxon>
        <taxon>Oryza</taxon>
        <taxon>Oryza meyeriana</taxon>
    </lineage>
</organism>